<keyword evidence="1" id="KW-0472">Membrane</keyword>
<dbReference type="AlphaFoldDB" id="A0A974XGJ9"/>
<feature type="transmembrane region" description="Helical" evidence="1">
    <location>
        <begin position="420"/>
        <end position="446"/>
    </location>
</feature>
<dbReference type="InterPro" id="IPR039672">
    <property type="entry name" value="MFS_2"/>
</dbReference>
<sequence>MNKKPLSKALKTFYGVGDFGFSLMAAVEMYAFMYFLTNVAMFPVALATTIAVVTSAIDAALSPIYGAIINGVKAMKWGRYRSWLVVAPIPVIIFYALTFTKIGPDNIAAAIIIVGFVVSHVIWNIAWVANVALINLLSTTPEETGLLSSRRQTYTSMSNLFTSYTSLPLAIWLGVVTNNPILGFTLVAGGMAMLMGIGYYVHFVLTKGYEPEGEELKAIEAQSAQNKDKVGLKVLLSNLFQNKHLMFLLLADFFKFLPMFIVFATIAYQYTYVIQNVAMMPVHILIGSVGSILGSYFASFFFKRFSTKNAVLVSLLIAAVSFAGARVFAYEMIPFMALMALGMFTSGIYGAGFVAMYADTVVYGEWKTGKNTAAFNMGLMNFPLKMAIIARSSLLGAILLKIGFDAAVPAEAVSSAVREGIANIITVVPAISFALSFLIILFGYRLTNSTLFDLRKDIEERKQQAA</sequence>
<gene>
    <name evidence="2" type="ORF">J0B03_10645</name>
</gene>
<evidence type="ECO:0000256" key="1">
    <source>
        <dbReference type="SAM" id="Phobius"/>
    </source>
</evidence>
<feature type="transmembrane region" description="Helical" evidence="1">
    <location>
        <begin position="282"/>
        <end position="302"/>
    </location>
</feature>
<feature type="transmembrane region" description="Helical" evidence="1">
    <location>
        <begin position="309"/>
        <end position="329"/>
    </location>
</feature>
<dbReference type="InterPro" id="IPR036259">
    <property type="entry name" value="MFS_trans_sf"/>
</dbReference>
<keyword evidence="1" id="KW-1133">Transmembrane helix</keyword>
<dbReference type="GO" id="GO:0015293">
    <property type="term" value="F:symporter activity"/>
    <property type="evidence" value="ECO:0007669"/>
    <property type="project" value="InterPro"/>
</dbReference>
<feature type="transmembrane region" description="Helical" evidence="1">
    <location>
        <begin position="109"/>
        <end position="137"/>
    </location>
</feature>
<evidence type="ECO:0000313" key="2">
    <source>
        <dbReference type="EMBL" id="QSX08240.1"/>
    </source>
</evidence>
<reference evidence="2" key="1">
    <citation type="submission" date="2021-03" db="EMBL/GenBank/DDBJ databases">
        <title>Alkalibacter marinus sp. nov., isolated from tidal flat sediment.</title>
        <authorList>
            <person name="Namirimu T."/>
            <person name="Yang J.-A."/>
            <person name="Yang S.-H."/>
            <person name="Kim Y.-J."/>
            <person name="Kwon K.K."/>
        </authorList>
    </citation>
    <scope>NUCLEOTIDE SEQUENCE</scope>
    <source>
        <strain evidence="2">ES005</strain>
    </source>
</reference>
<dbReference type="SUPFAM" id="SSF103473">
    <property type="entry name" value="MFS general substrate transporter"/>
    <property type="match status" value="1"/>
</dbReference>
<feature type="transmembrane region" description="Helical" evidence="1">
    <location>
        <begin position="335"/>
        <end position="358"/>
    </location>
</feature>
<dbReference type="PANTHER" id="PTHR11328:SF24">
    <property type="entry name" value="MAJOR FACILITATOR SUPERFAMILY (MFS) PROFILE DOMAIN-CONTAINING PROTEIN"/>
    <property type="match status" value="1"/>
</dbReference>
<dbReference type="GO" id="GO:0008643">
    <property type="term" value="P:carbohydrate transport"/>
    <property type="evidence" value="ECO:0007669"/>
    <property type="project" value="InterPro"/>
</dbReference>
<feature type="transmembrane region" description="Helical" evidence="1">
    <location>
        <begin position="42"/>
        <end position="68"/>
    </location>
</feature>
<keyword evidence="3" id="KW-1185">Reference proteome</keyword>
<dbReference type="KEGG" id="alka:J0B03_10645"/>
<feature type="transmembrane region" description="Helical" evidence="1">
    <location>
        <begin position="379"/>
        <end position="400"/>
    </location>
</feature>
<feature type="transmembrane region" description="Helical" evidence="1">
    <location>
        <begin position="157"/>
        <end position="175"/>
    </location>
</feature>
<keyword evidence="1" id="KW-0812">Transmembrane</keyword>
<dbReference type="EMBL" id="CP071444">
    <property type="protein sequence ID" value="QSX08240.1"/>
    <property type="molecule type" value="Genomic_DNA"/>
</dbReference>
<feature type="transmembrane region" description="Helical" evidence="1">
    <location>
        <begin position="12"/>
        <end position="36"/>
    </location>
</feature>
<feature type="transmembrane region" description="Helical" evidence="1">
    <location>
        <begin position="181"/>
        <end position="201"/>
    </location>
</feature>
<dbReference type="PANTHER" id="PTHR11328">
    <property type="entry name" value="MAJOR FACILITATOR SUPERFAMILY DOMAIN-CONTAINING PROTEIN"/>
    <property type="match status" value="1"/>
</dbReference>
<dbReference type="GO" id="GO:0005886">
    <property type="term" value="C:plasma membrane"/>
    <property type="evidence" value="ECO:0007669"/>
    <property type="project" value="TreeGrafter"/>
</dbReference>
<evidence type="ECO:0000313" key="3">
    <source>
        <dbReference type="Proteomes" id="UP000663499"/>
    </source>
</evidence>
<organism evidence="2 3">
    <name type="scientific">Alkalibacter rhizosphaerae</name>
    <dbReference type="NCBI Taxonomy" id="2815577"/>
    <lineage>
        <taxon>Bacteria</taxon>
        <taxon>Bacillati</taxon>
        <taxon>Bacillota</taxon>
        <taxon>Clostridia</taxon>
        <taxon>Eubacteriales</taxon>
        <taxon>Eubacteriaceae</taxon>
        <taxon>Alkalibacter</taxon>
    </lineage>
</organism>
<protein>
    <submittedName>
        <fullName evidence="2">MFS transporter</fullName>
    </submittedName>
</protein>
<dbReference type="RefSeq" id="WP_207299582.1">
    <property type="nucleotide sequence ID" value="NZ_CP071444.1"/>
</dbReference>
<proteinExistence type="predicted"/>
<feature type="transmembrane region" description="Helical" evidence="1">
    <location>
        <begin position="80"/>
        <end position="97"/>
    </location>
</feature>
<accession>A0A974XGJ9</accession>
<dbReference type="Pfam" id="PF13347">
    <property type="entry name" value="MFS_2"/>
    <property type="match status" value="1"/>
</dbReference>
<feature type="transmembrane region" description="Helical" evidence="1">
    <location>
        <begin position="245"/>
        <end position="270"/>
    </location>
</feature>
<name>A0A974XGJ9_9FIRM</name>
<dbReference type="Proteomes" id="UP000663499">
    <property type="component" value="Chromosome"/>
</dbReference>